<proteinExistence type="inferred from homology"/>
<dbReference type="RefSeq" id="WP_089346019.1">
    <property type="nucleotide sequence ID" value="NZ_CP067129.1"/>
</dbReference>
<dbReference type="Proteomes" id="UP000198307">
    <property type="component" value="Unassembled WGS sequence"/>
</dbReference>
<dbReference type="PANTHER" id="PTHR41286:SF1">
    <property type="entry name" value="HNH NUCLEASE YAJD-RELATED"/>
    <property type="match status" value="1"/>
</dbReference>
<dbReference type="Pfam" id="PF01844">
    <property type="entry name" value="HNH"/>
    <property type="match status" value="1"/>
</dbReference>
<evidence type="ECO:0000256" key="2">
    <source>
        <dbReference type="ARBA" id="ARBA00022801"/>
    </source>
</evidence>
<dbReference type="SMART" id="SM00507">
    <property type="entry name" value="HNHc"/>
    <property type="match status" value="1"/>
</dbReference>
<dbReference type="Gene3D" id="1.10.30.50">
    <property type="match status" value="1"/>
</dbReference>
<keyword evidence="7" id="KW-1185">Reference proteome</keyword>
<dbReference type="InterPro" id="IPR003615">
    <property type="entry name" value="HNH_nuc"/>
</dbReference>
<dbReference type="EMBL" id="FZQB01000025">
    <property type="protein sequence ID" value="SNT76724.1"/>
    <property type="molecule type" value="Genomic_DNA"/>
</dbReference>
<accession>A0A239Q2I7</accession>
<dbReference type="PANTHER" id="PTHR41286">
    <property type="entry name" value="HNH NUCLEASE YAJD-RELATED"/>
    <property type="match status" value="1"/>
</dbReference>
<dbReference type="CDD" id="cd00085">
    <property type="entry name" value="HNHc"/>
    <property type="match status" value="1"/>
</dbReference>
<dbReference type="GO" id="GO:0008270">
    <property type="term" value="F:zinc ion binding"/>
    <property type="evidence" value="ECO:0007669"/>
    <property type="project" value="InterPro"/>
</dbReference>
<evidence type="ECO:0000256" key="4">
    <source>
        <dbReference type="ARBA" id="ARBA00040194"/>
    </source>
</evidence>
<dbReference type="OrthoDB" id="5292295at2"/>
<keyword evidence="1" id="KW-0540">Nuclease</keyword>
<dbReference type="AlphaFoldDB" id="A0A239Q2I7"/>
<sequence>MVMKLCCAPGCDEIAIEGHPHCEEHAALAQARLKARRDVAKTSAVALAGAAFYRTRRWRRQSRLFLDRHPLCADCAGLGVVTAAREVDHITPHRGDAKLMWDQSNWQPLCKPCHSRKTAREVLVGAGSRGGRG</sequence>
<reference evidence="6 7" key="1">
    <citation type="submission" date="2017-07" db="EMBL/GenBank/DDBJ databases">
        <authorList>
            <person name="Sun Z.S."/>
            <person name="Albrecht U."/>
            <person name="Echele G."/>
            <person name="Lee C.C."/>
        </authorList>
    </citation>
    <scope>NUCLEOTIDE SEQUENCE [LARGE SCALE GENOMIC DNA]</scope>
    <source>
        <strain evidence="6 7">DSM 14827</strain>
    </source>
</reference>
<evidence type="ECO:0000256" key="3">
    <source>
        <dbReference type="ARBA" id="ARBA00038412"/>
    </source>
</evidence>
<dbReference type="InterPro" id="IPR002711">
    <property type="entry name" value="HNH"/>
</dbReference>
<dbReference type="GO" id="GO:0003676">
    <property type="term" value="F:nucleic acid binding"/>
    <property type="evidence" value="ECO:0007669"/>
    <property type="project" value="InterPro"/>
</dbReference>
<protein>
    <recommendedName>
        <fullName evidence="4">Putative HNH nuclease YajD</fullName>
    </recommendedName>
</protein>
<evidence type="ECO:0000313" key="7">
    <source>
        <dbReference type="Proteomes" id="UP000198307"/>
    </source>
</evidence>
<dbReference type="GO" id="GO:0004519">
    <property type="term" value="F:endonuclease activity"/>
    <property type="evidence" value="ECO:0007669"/>
    <property type="project" value="UniProtKB-KW"/>
</dbReference>
<keyword evidence="6" id="KW-0255">Endonuclease</keyword>
<dbReference type="GO" id="GO:0016787">
    <property type="term" value="F:hydrolase activity"/>
    <property type="evidence" value="ECO:0007669"/>
    <property type="project" value="UniProtKB-KW"/>
</dbReference>
<organism evidence="6 7">
    <name type="scientific">Paracoccus seriniphilus</name>
    <dbReference type="NCBI Taxonomy" id="184748"/>
    <lineage>
        <taxon>Bacteria</taxon>
        <taxon>Pseudomonadati</taxon>
        <taxon>Pseudomonadota</taxon>
        <taxon>Alphaproteobacteria</taxon>
        <taxon>Rhodobacterales</taxon>
        <taxon>Paracoccaceae</taxon>
        <taxon>Paracoccus</taxon>
    </lineage>
</organism>
<dbReference type="GO" id="GO:0005829">
    <property type="term" value="C:cytosol"/>
    <property type="evidence" value="ECO:0007669"/>
    <property type="project" value="TreeGrafter"/>
</dbReference>
<evidence type="ECO:0000256" key="1">
    <source>
        <dbReference type="ARBA" id="ARBA00022722"/>
    </source>
</evidence>
<gene>
    <name evidence="6" type="ORF">SAMN05444959_12531</name>
</gene>
<evidence type="ECO:0000313" key="6">
    <source>
        <dbReference type="EMBL" id="SNT76724.1"/>
    </source>
</evidence>
<feature type="domain" description="HNH nuclease" evidence="5">
    <location>
        <begin position="60"/>
        <end position="115"/>
    </location>
</feature>
<name>A0A239Q2I7_9RHOB</name>
<evidence type="ECO:0000259" key="5">
    <source>
        <dbReference type="SMART" id="SM00507"/>
    </source>
</evidence>
<keyword evidence="2" id="KW-0378">Hydrolase</keyword>
<comment type="similarity">
    <text evidence="3">Belongs to the HNH nuclease family.</text>
</comment>